<accession>A0A7H9CP45</accession>
<dbReference type="AlphaFoldDB" id="A0A7H9CP45"/>
<proteinExistence type="predicted"/>
<keyword evidence="2" id="KW-1185">Reference proteome</keyword>
<evidence type="ECO:0000313" key="1">
    <source>
        <dbReference type="EMBL" id="QLI06024.1"/>
    </source>
</evidence>
<protein>
    <submittedName>
        <fullName evidence="1">Uncharacterized protein</fullName>
    </submittedName>
</protein>
<sequence>MVEQLRLINASAQVSYELVSEQNKARFESIFASLNNGLDEWLSLARAKDEGENTDPLTLKLLIEVLRKLENIENLLQSKAQGQNLELANSNLAVSLGYEGFAFDEACLKSGELYFAKVLIQGFVKKHIGLYFIALDDKTAKITRFSKSDEKEWAQNVARAELSAIRASKDNG</sequence>
<dbReference type="EMBL" id="CP049075">
    <property type="protein sequence ID" value="QLI06024.1"/>
    <property type="molecule type" value="Genomic_DNA"/>
</dbReference>
<dbReference type="Proteomes" id="UP000509414">
    <property type="component" value="Chromosome"/>
</dbReference>
<organism evidence="1 2">
    <name type="scientific">Candidatus Campylobacter infans</name>
    <dbReference type="NCBI Taxonomy" id="2561898"/>
    <lineage>
        <taxon>Bacteria</taxon>
        <taxon>Pseudomonadati</taxon>
        <taxon>Campylobacterota</taxon>
        <taxon>Epsilonproteobacteria</taxon>
        <taxon>Campylobacterales</taxon>
        <taxon>Campylobacteraceae</taxon>
        <taxon>Campylobacter</taxon>
    </lineage>
</organism>
<reference evidence="1 2" key="1">
    <citation type="submission" date="2020-02" db="EMBL/GenBank/DDBJ databases">
        <title>Complete genome sequence of the novel Campylobacter species Candidatus Campylobacter infans.</title>
        <authorList>
            <person name="Duim B."/>
            <person name="Zomer A."/>
            <person name="van der Graaf L."/>
            <person name="Wagenaar J."/>
        </authorList>
    </citation>
    <scope>NUCLEOTIDE SEQUENCE [LARGE SCALE GENOMIC DNA]</scope>
    <source>
        <strain evidence="1 2">19S00001</strain>
    </source>
</reference>
<name>A0A7H9CP45_9BACT</name>
<dbReference type="RefSeq" id="WP_179975129.1">
    <property type="nucleotide sequence ID" value="NZ_CP049075.1"/>
</dbReference>
<gene>
    <name evidence="1" type="ORF">CINF_1547</name>
</gene>
<dbReference type="KEGG" id="cinf:CINF_1547"/>
<evidence type="ECO:0000313" key="2">
    <source>
        <dbReference type="Proteomes" id="UP000509414"/>
    </source>
</evidence>